<evidence type="ECO:0000256" key="1">
    <source>
        <dbReference type="SAM" id="MobiDB-lite"/>
    </source>
</evidence>
<reference evidence="3" key="4">
    <citation type="journal article" date="2015" name="G3 (Bethesda)">
        <title>Genome sequences of three phytopathogenic species of the Magnaporthaceae family of fungi.</title>
        <authorList>
            <person name="Okagaki L.H."/>
            <person name="Nunes C.C."/>
            <person name="Sailsbery J."/>
            <person name="Clay B."/>
            <person name="Brown D."/>
            <person name="John T."/>
            <person name="Oh Y."/>
            <person name="Young N."/>
            <person name="Fitzgerald M."/>
            <person name="Haas B.J."/>
            <person name="Zeng Q."/>
            <person name="Young S."/>
            <person name="Adiconis X."/>
            <person name="Fan L."/>
            <person name="Levin J.Z."/>
            <person name="Mitchell T.K."/>
            <person name="Okubara P.A."/>
            <person name="Farman M.L."/>
            <person name="Kohn L.M."/>
            <person name="Birren B."/>
            <person name="Ma L.-J."/>
            <person name="Dean R.A."/>
        </authorList>
    </citation>
    <scope>NUCLEOTIDE SEQUENCE</scope>
    <source>
        <strain evidence="3">R3-111a-1</strain>
    </source>
</reference>
<name>J3PDR1_GAET3</name>
<protein>
    <submittedName>
        <fullName evidence="2 3">Uncharacterized protein</fullName>
    </submittedName>
</protein>
<evidence type="ECO:0000313" key="2">
    <source>
        <dbReference type="EMBL" id="EJT70611.1"/>
    </source>
</evidence>
<dbReference type="EMBL" id="GL385401">
    <property type="protein sequence ID" value="EJT70611.1"/>
    <property type="molecule type" value="Genomic_DNA"/>
</dbReference>
<gene>
    <name evidence="3" type="primary">20352092</name>
    <name evidence="2" type="ORF">GGTG_11634</name>
</gene>
<dbReference type="RefSeq" id="XP_009227789.1">
    <property type="nucleotide sequence ID" value="XM_009229525.1"/>
</dbReference>
<evidence type="ECO:0000313" key="4">
    <source>
        <dbReference type="Proteomes" id="UP000006039"/>
    </source>
</evidence>
<organism evidence="2">
    <name type="scientific">Gaeumannomyces tritici (strain R3-111a-1)</name>
    <name type="common">Wheat and barley take-all root rot fungus</name>
    <name type="synonym">Gaeumannomyces graminis var. tritici</name>
    <dbReference type="NCBI Taxonomy" id="644352"/>
    <lineage>
        <taxon>Eukaryota</taxon>
        <taxon>Fungi</taxon>
        <taxon>Dikarya</taxon>
        <taxon>Ascomycota</taxon>
        <taxon>Pezizomycotina</taxon>
        <taxon>Sordariomycetes</taxon>
        <taxon>Sordariomycetidae</taxon>
        <taxon>Magnaporthales</taxon>
        <taxon>Magnaporthaceae</taxon>
        <taxon>Gaeumannomyces</taxon>
    </lineage>
</organism>
<dbReference type="VEuPathDB" id="FungiDB:GGTG_11634"/>
<reference evidence="2" key="2">
    <citation type="submission" date="2010-07" db="EMBL/GenBank/DDBJ databases">
        <authorList>
            <consortium name="The Broad Institute Genome Sequencing Platform"/>
            <consortium name="Broad Institute Genome Sequencing Center for Infectious Disease"/>
            <person name="Ma L.-J."/>
            <person name="Dead R."/>
            <person name="Young S."/>
            <person name="Zeng Q."/>
            <person name="Koehrsen M."/>
            <person name="Alvarado L."/>
            <person name="Berlin A."/>
            <person name="Chapman S.B."/>
            <person name="Chen Z."/>
            <person name="Freedman E."/>
            <person name="Gellesch M."/>
            <person name="Goldberg J."/>
            <person name="Griggs A."/>
            <person name="Gujja S."/>
            <person name="Heilman E.R."/>
            <person name="Heiman D."/>
            <person name="Hepburn T."/>
            <person name="Howarth C."/>
            <person name="Jen D."/>
            <person name="Larson L."/>
            <person name="Mehta T."/>
            <person name="Neiman D."/>
            <person name="Pearson M."/>
            <person name="Roberts A."/>
            <person name="Saif S."/>
            <person name="Shea T."/>
            <person name="Shenoy N."/>
            <person name="Sisk P."/>
            <person name="Stolte C."/>
            <person name="Sykes S."/>
            <person name="Walk T."/>
            <person name="White J."/>
            <person name="Yandava C."/>
            <person name="Haas B."/>
            <person name="Nusbaum C."/>
            <person name="Birren B."/>
        </authorList>
    </citation>
    <scope>NUCLEOTIDE SEQUENCE</scope>
    <source>
        <strain evidence="2">R3-111a-1</strain>
    </source>
</reference>
<dbReference type="EnsemblFungi" id="EJT70611">
    <property type="protein sequence ID" value="EJT70611"/>
    <property type="gene ID" value="GGTG_11634"/>
</dbReference>
<reference evidence="3" key="5">
    <citation type="submission" date="2018-04" db="UniProtKB">
        <authorList>
            <consortium name="EnsemblFungi"/>
        </authorList>
    </citation>
    <scope>IDENTIFICATION</scope>
    <source>
        <strain evidence="3">R3-111a-1</strain>
    </source>
</reference>
<evidence type="ECO:0000313" key="3">
    <source>
        <dbReference type="EnsemblFungi" id="EJT70611"/>
    </source>
</evidence>
<dbReference type="HOGENOM" id="CLU_1875575_0_0_1"/>
<reference evidence="4" key="1">
    <citation type="submission" date="2010-07" db="EMBL/GenBank/DDBJ databases">
        <title>The genome sequence of Gaeumannomyces graminis var. tritici strain R3-111a-1.</title>
        <authorList>
            <consortium name="The Broad Institute Genome Sequencing Platform"/>
            <person name="Ma L.-J."/>
            <person name="Dead R."/>
            <person name="Young S."/>
            <person name="Zeng Q."/>
            <person name="Koehrsen M."/>
            <person name="Alvarado L."/>
            <person name="Berlin A."/>
            <person name="Chapman S.B."/>
            <person name="Chen Z."/>
            <person name="Freedman E."/>
            <person name="Gellesch M."/>
            <person name="Goldberg J."/>
            <person name="Griggs A."/>
            <person name="Gujja S."/>
            <person name="Heilman E.R."/>
            <person name="Heiman D."/>
            <person name="Hepburn T."/>
            <person name="Howarth C."/>
            <person name="Jen D."/>
            <person name="Larson L."/>
            <person name="Mehta T."/>
            <person name="Neiman D."/>
            <person name="Pearson M."/>
            <person name="Roberts A."/>
            <person name="Saif S."/>
            <person name="Shea T."/>
            <person name="Shenoy N."/>
            <person name="Sisk P."/>
            <person name="Stolte C."/>
            <person name="Sykes S."/>
            <person name="Walk T."/>
            <person name="White J."/>
            <person name="Yandava C."/>
            <person name="Haas B."/>
            <person name="Nusbaum C."/>
            <person name="Birren B."/>
        </authorList>
    </citation>
    <scope>NUCLEOTIDE SEQUENCE [LARGE SCALE GENOMIC DNA]</scope>
    <source>
        <strain evidence="4">R3-111a-1</strain>
    </source>
</reference>
<accession>J3PDR1</accession>
<feature type="region of interest" description="Disordered" evidence="1">
    <location>
        <begin position="91"/>
        <end position="120"/>
    </location>
</feature>
<dbReference type="AlphaFoldDB" id="J3PDR1"/>
<sequence length="136" mass="15146">MDLTGKKRGRWEGTRWPCRGGQWWPGLAPLPTVCGPGQPRAIIACWLWLFEALQGQDDPIPSRDQSVRHVIEAIRSAQLSWPSQFCPRLVGNDRPEIPAREPNRTEHARGPSHGNGKKVPRAGGFIIAKILNSNGR</sequence>
<dbReference type="Proteomes" id="UP000006039">
    <property type="component" value="Unassembled WGS sequence"/>
</dbReference>
<keyword evidence="4" id="KW-1185">Reference proteome</keyword>
<dbReference type="GeneID" id="20352092"/>
<feature type="compositionally biased region" description="Basic and acidic residues" evidence="1">
    <location>
        <begin position="91"/>
        <end position="109"/>
    </location>
</feature>
<proteinExistence type="predicted"/>
<reference evidence="2" key="3">
    <citation type="submission" date="2010-09" db="EMBL/GenBank/DDBJ databases">
        <title>Annotation of Gaeumannomyces graminis var. tritici R3-111a-1.</title>
        <authorList>
            <consortium name="The Broad Institute Genome Sequencing Platform"/>
            <person name="Ma L.-J."/>
            <person name="Dead R."/>
            <person name="Young S.K."/>
            <person name="Zeng Q."/>
            <person name="Gargeya S."/>
            <person name="Fitzgerald M."/>
            <person name="Haas B."/>
            <person name="Abouelleil A."/>
            <person name="Alvarado L."/>
            <person name="Arachchi H.M."/>
            <person name="Berlin A."/>
            <person name="Brown A."/>
            <person name="Chapman S.B."/>
            <person name="Chen Z."/>
            <person name="Dunbar C."/>
            <person name="Freedman E."/>
            <person name="Gearin G."/>
            <person name="Gellesch M."/>
            <person name="Goldberg J."/>
            <person name="Griggs A."/>
            <person name="Gujja S."/>
            <person name="Heiman D."/>
            <person name="Howarth C."/>
            <person name="Larson L."/>
            <person name="Lui A."/>
            <person name="MacDonald P.J.P."/>
            <person name="Mehta T."/>
            <person name="Montmayeur A."/>
            <person name="Murphy C."/>
            <person name="Neiman D."/>
            <person name="Pearson M."/>
            <person name="Priest M."/>
            <person name="Roberts A."/>
            <person name="Saif S."/>
            <person name="Shea T."/>
            <person name="Shenoy N."/>
            <person name="Sisk P."/>
            <person name="Stolte C."/>
            <person name="Sykes S."/>
            <person name="Yandava C."/>
            <person name="Wortman J."/>
            <person name="Nusbaum C."/>
            <person name="Birren B."/>
        </authorList>
    </citation>
    <scope>NUCLEOTIDE SEQUENCE</scope>
    <source>
        <strain evidence="2">R3-111a-1</strain>
    </source>
</reference>